<dbReference type="InParanoid" id="G2XU01"/>
<gene>
    <name evidence="2" type="ORF">BofuT4_uP061810.1</name>
</gene>
<sequence>MAHGIVFLMVFCLFNFSNKITIKLYDYAKSPSSASFLRPFASNGLSLKVSKLKN</sequence>
<dbReference type="Proteomes" id="UP000008177">
    <property type="component" value="Unplaced contigs"/>
</dbReference>
<dbReference type="EMBL" id="FQ790267">
    <property type="protein sequence ID" value="CCD43971.1"/>
    <property type="molecule type" value="Genomic_DNA"/>
</dbReference>
<evidence type="ECO:0000313" key="2">
    <source>
        <dbReference type="EMBL" id="CCD43971.1"/>
    </source>
</evidence>
<organism evidence="2 3">
    <name type="scientific">Botryotinia fuckeliana (strain T4)</name>
    <name type="common">Noble rot fungus</name>
    <name type="synonym">Botrytis cinerea</name>
    <dbReference type="NCBI Taxonomy" id="999810"/>
    <lineage>
        <taxon>Eukaryota</taxon>
        <taxon>Fungi</taxon>
        <taxon>Dikarya</taxon>
        <taxon>Ascomycota</taxon>
        <taxon>Pezizomycotina</taxon>
        <taxon>Leotiomycetes</taxon>
        <taxon>Helotiales</taxon>
        <taxon>Sclerotiniaceae</taxon>
        <taxon>Botrytis</taxon>
    </lineage>
</organism>
<name>G2XU01_BOTF4</name>
<accession>G2XU01</accession>
<feature type="signal peptide" evidence="1">
    <location>
        <begin position="1"/>
        <end position="19"/>
    </location>
</feature>
<keyword evidence="1" id="KW-0732">Signal</keyword>
<protein>
    <submittedName>
        <fullName evidence="2">Uncharacterized protein</fullName>
    </submittedName>
</protein>
<dbReference type="HOGENOM" id="CLU_3050041_0_0_1"/>
<proteinExistence type="predicted"/>
<evidence type="ECO:0000256" key="1">
    <source>
        <dbReference type="SAM" id="SignalP"/>
    </source>
</evidence>
<dbReference type="AlphaFoldDB" id="G2XU01"/>
<feature type="chain" id="PRO_5003440012" evidence="1">
    <location>
        <begin position="20"/>
        <end position="54"/>
    </location>
</feature>
<reference evidence="3" key="1">
    <citation type="journal article" date="2011" name="PLoS Genet.">
        <title>Genomic analysis of the necrotrophic fungal pathogens Sclerotinia sclerotiorum and Botrytis cinerea.</title>
        <authorList>
            <person name="Amselem J."/>
            <person name="Cuomo C.A."/>
            <person name="van Kan J.A."/>
            <person name="Viaud M."/>
            <person name="Benito E.P."/>
            <person name="Couloux A."/>
            <person name="Coutinho P.M."/>
            <person name="de Vries R.P."/>
            <person name="Dyer P.S."/>
            <person name="Fillinger S."/>
            <person name="Fournier E."/>
            <person name="Gout L."/>
            <person name="Hahn M."/>
            <person name="Kohn L."/>
            <person name="Lapalu N."/>
            <person name="Plummer K.M."/>
            <person name="Pradier J.M."/>
            <person name="Quevillon E."/>
            <person name="Sharon A."/>
            <person name="Simon A."/>
            <person name="ten Have A."/>
            <person name="Tudzynski B."/>
            <person name="Tudzynski P."/>
            <person name="Wincker P."/>
            <person name="Andrew M."/>
            <person name="Anthouard V."/>
            <person name="Beever R.E."/>
            <person name="Beffa R."/>
            <person name="Benoit I."/>
            <person name="Bouzid O."/>
            <person name="Brault B."/>
            <person name="Chen Z."/>
            <person name="Choquer M."/>
            <person name="Collemare J."/>
            <person name="Cotton P."/>
            <person name="Danchin E.G."/>
            <person name="Da Silva C."/>
            <person name="Gautier A."/>
            <person name="Giraud C."/>
            <person name="Giraud T."/>
            <person name="Gonzalez C."/>
            <person name="Grossetete S."/>
            <person name="Guldener U."/>
            <person name="Henrissat B."/>
            <person name="Howlett B.J."/>
            <person name="Kodira C."/>
            <person name="Kretschmer M."/>
            <person name="Lappartient A."/>
            <person name="Leroch M."/>
            <person name="Levis C."/>
            <person name="Mauceli E."/>
            <person name="Neuveglise C."/>
            <person name="Oeser B."/>
            <person name="Pearson M."/>
            <person name="Poulain J."/>
            <person name="Poussereau N."/>
            <person name="Quesneville H."/>
            <person name="Rascle C."/>
            <person name="Schumacher J."/>
            <person name="Segurens B."/>
            <person name="Sexton A."/>
            <person name="Silva E."/>
            <person name="Sirven C."/>
            <person name="Soanes D.M."/>
            <person name="Talbot N.J."/>
            <person name="Templeton M."/>
            <person name="Yandava C."/>
            <person name="Yarden O."/>
            <person name="Zeng Q."/>
            <person name="Rollins J.A."/>
            <person name="Lebrun M.H."/>
            <person name="Dickman M."/>
        </authorList>
    </citation>
    <scope>NUCLEOTIDE SEQUENCE [LARGE SCALE GENOMIC DNA]</scope>
    <source>
        <strain evidence="3">T4</strain>
    </source>
</reference>
<evidence type="ECO:0000313" key="3">
    <source>
        <dbReference type="Proteomes" id="UP000008177"/>
    </source>
</evidence>